<feature type="transmembrane region" description="Helical" evidence="4">
    <location>
        <begin position="224"/>
        <end position="242"/>
    </location>
</feature>
<dbReference type="EMBL" id="JAAALK010000283">
    <property type="protein sequence ID" value="KAG8073524.1"/>
    <property type="molecule type" value="Genomic_DNA"/>
</dbReference>
<keyword evidence="7" id="KW-1185">Reference proteome</keyword>
<comment type="similarity">
    <text evidence="1 2">Belongs to the small heat shock protein (HSP20) family.</text>
</comment>
<dbReference type="Pfam" id="PF00011">
    <property type="entry name" value="HSP20"/>
    <property type="match status" value="1"/>
</dbReference>
<dbReference type="Proteomes" id="UP000729402">
    <property type="component" value="Unassembled WGS sequence"/>
</dbReference>
<comment type="caution">
    <text evidence="6">The sequence shown here is derived from an EMBL/GenBank/DDBJ whole genome shotgun (WGS) entry which is preliminary data.</text>
</comment>
<dbReference type="GO" id="GO:0034605">
    <property type="term" value="P:cellular response to heat"/>
    <property type="evidence" value="ECO:0007669"/>
    <property type="project" value="TreeGrafter"/>
</dbReference>
<keyword evidence="4" id="KW-0472">Membrane</keyword>
<evidence type="ECO:0000256" key="1">
    <source>
        <dbReference type="PROSITE-ProRule" id="PRU00285"/>
    </source>
</evidence>
<keyword evidence="4" id="KW-0812">Transmembrane</keyword>
<dbReference type="PROSITE" id="PS01031">
    <property type="entry name" value="SHSP"/>
    <property type="match status" value="1"/>
</dbReference>
<keyword evidence="4" id="KW-1133">Transmembrane helix</keyword>
<dbReference type="OrthoDB" id="1431247at2759"/>
<dbReference type="PANTHER" id="PTHR43670:SF132">
    <property type="entry name" value="OS03G0157600 PROTEIN"/>
    <property type="match status" value="1"/>
</dbReference>
<evidence type="ECO:0000313" key="7">
    <source>
        <dbReference type="Proteomes" id="UP000729402"/>
    </source>
</evidence>
<sequence length="256" mass="27035">MATAAAAAAGPRTYVDFVPPHNLVEESDKETFVIDLSTAGFKKEQLRVQIDKYGRLQISGERPVFGNQWSRFYKDLDVPETCNAGDVRARFEKSGFLHIIMPKLSPPAAAAAAEEPKATAGPKTSAGGSKDDKGAAATGHGAARQTTAAQGEEKDKEAAQQTAAQGEEKDKEEDAGTKRPGDHGEDERTNDDGGDGDSKRKAADVSTAGQACGLVSSRRSSPSWTVLLAVVLALLVGAGLYAKYGWMDPLAEPAHH</sequence>
<feature type="domain" description="SHSP" evidence="5">
    <location>
        <begin position="12"/>
        <end position="119"/>
    </location>
</feature>
<proteinExistence type="inferred from homology"/>
<evidence type="ECO:0000256" key="3">
    <source>
        <dbReference type="SAM" id="MobiDB-lite"/>
    </source>
</evidence>
<gene>
    <name evidence="6" type="ORF">GUJ93_ZPchr0006g42415</name>
</gene>
<feature type="region of interest" description="Disordered" evidence="3">
    <location>
        <begin position="108"/>
        <end position="204"/>
    </location>
</feature>
<evidence type="ECO:0000313" key="6">
    <source>
        <dbReference type="EMBL" id="KAG8073524.1"/>
    </source>
</evidence>
<dbReference type="AlphaFoldDB" id="A0A8J5T9S2"/>
<accession>A0A8J5T9S2</accession>
<feature type="compositionally biased region" description="Basic and acidic residues" evidence="3">
    <location>
        <begin position="166"/>
        <end position="203"/>
    </location>
</feature>
<reference evidence="6" key="1">
    <citation type="journal article" date="2021" name="bioRxiv">
        <title>Whole Genome Assembly and Annotation of Northern Wild Rice, Zizania palustris L., Supports a Whole Genome Duplication in the Zizania Genus.</title>
        <authorList>
            <person name="Haas M."/>
            <person name="Kono T."/>
            <person name="Macchietto M."/>
            <person name="Millas R."/>
            <person name="McGilp L."/>
            <person name="Shao M."/>
            <person name="Duquette J."/>
            <person name="Hirsch C.N."/>
            <person name="Kimball J."/>
        </authorList>
    </citation>
    <scope>NUCLEOTIDE SEQUENCE</scope>
    <source>
        <tissue evidence="6">Fresh leaf tissue</tissue>
    </source>
</reference>
<organism evidence="6 7">
    <name type="scientific">Zizania palustris</name>
    <name type="common">Northern wild rice</name>
    <dbReference type="NCBI Taxonomy" id="103762"/>
    <lineage>
        <taxon>Eukaryota</taxon>
        <taxon>Viridiplantae</taxon>
        <taxon>Streptophyta</taxon>
        <taxon>Embryophyta</taxon>
        <taxon>Tracheophyta</taxon>
        <taxon>Spermatophyta</taxon>
        <taxon>Magnoliopsida</taxon>
        <taxon>Liliopsida</taxon>
        <taxon>Poales</taxon>
        <taxon>Poaceae</taxon>
        <taxon>BOP clade</taxon>
        <taxon>Oryzoideae</taxon>
        <taxon>Oryzeae</taxon>
        <taxon>Zizaniinae</taxon>
        <taxon>Zizania</taxon>
    </lineage>
</organism>
<dbReference type="CDD" id="cd06464">
    <property type="entry name" value="ACD_sHsps-like"/>
    <property type="match status" value="1"/>
</dbReference>
<evidence type="ECO:0000256" key="2">
    <source>
        <dbReference type="RuleBase" id="RU003616"/>
    </source>
</evidence>
<evidence type="ECO:0000256" key="4">
    <source>
        <dbReference type="SAM" id="Phobius"/>
    </source>
</evidence>
<dbReference type="PANTHER" id="PTHR43670">
    <property type="entry name" value="HEAT SHOCK PROTEIN 26"/>
    <property type="match status" value="1"/>
</dbReference>
<dbReference type="InterPro" id="IPR002068">
    <property type="entry name" value="A-crystallin/Hsp20_dom"/>
</dbReference>
<protein>
    <recommendedName>
        <fullName evidence="5">SHSP domain-containing protein</fullName>
    </recommendedName>
</protein>
<feature type="compositionally biased region" description="Low complexity" evidence="3">
    <location>
        <begin position="108"/>
        <end position="128"/>
    </location>
</feature>
<evidence type="ECO:0000259" key="5">
    <source>
        <dbReference type="PROSITE" id="PS01031"/>
    </source>
</evidence>
<name>A0A8J5T9S2_ZIZPA</name>
<reference evidence="6" key="2">
    <citation type="submission" date="2021-02" db="EMBL/GenBank/DDBJ databases">
        <authorList>
            <person name="Kimball J.A."/>
            <person name="Haas M.W."/>
            <person name="Macchietto M."/>
            <person name="Kono T."/>
            <person name="Duquette J."/>
            <person name="Shao M."/>
        </authorList>
    </citation>
    <scope>NUCLEOTIDE SEQUENCE</scope>
    <source>
        <tissue evidence="6">Fresh leaf tissue</tissue>
    </source>
</reference>